<dbReference type="SUPFAM" id="SSF52279">
    <property type="entry name" value="Beta-D-glucan exohydrolase, C-terminal domain"/>
    <property type="match status" value="1"/>
</dbReference>
<dbReference type="GO" id="GO:0009044">
    <property type="term" value="F:xylan 1,4-beta-xylosidase activity"/>
    <property type="evidence" value="ECO:0007669"/>
    <property type="project" value="InterPro"/>
</dbReference>
<proteinExistence type="inferred from homology"/>
<dbReference type="InterPro" id="IPR044993">
    <property type="entry name" value="BXL"/>
</dbReference>
<dbReference type="GO" id="GO:0046556">
    <property type="term" value="F:alpha-L-arabinofuranosidase activity"/>
    <property type="evidence" value="ECO:0007669"/>
    <property type="project" value="TreeGrafter"/>
</dbReference>
<dbReference type="PRINTS" id="PR00133">
    <property type="entry name" value="GLHYDRLASE3"/>
</dbReference>
<dbReference type="Gene3D" id="3.40.50.1700">
    <property type="entry name" value="Glycoside hydrolase family 3 C-terminal domain"/>
    <property type="match status" value="1"/>
</dbReference>
<dbReference type="Gene3D" id="2.60.40.10">
    <property type="entry name" value="Immunoglobulins"/>
    <property type="match status" value="1"/>
</dbReference>
<accession>A0A7M2REF0</accession>
<sequence>MIKDLKYRRYFDESLSDEERVDDLIDQMTLEEKASQLRHNSSSVKRLGIPFYNWWNEALHGVARAGAATVFPQPIGLAASFDSDFLETIGDIVATEGRAKYNEQTRKNDRGLYKGLTFWSPNINIFRDPRWGRGHETYGEDPYLTSRLGVSYIKGLQGDKKRLKSAACVKHFAAHSGPEKGRHSFDSVVSRKDLTETYFPAFEACVKEGKAEGVMGGYNRLNGEPVCGSYQLIQGLLRNTWGFRGYYVSDCGAIKDFHMHHRVTDNPIESAALALKSGCDLNCGAIYLYILQAYEKGLLKEEDIDQAVCHVMMTRMRLGMFDSKTEYDEISYEENDTPVHHKAALKAAEESMVLLKNDGILPLKKEKLKSVAVIGPNADSREILKGNYNGTATEQYTILEGIRREVGEKVRIYYSEGSHLYRENVEALAETNDRISEAVSMAERSDVVFLCLGLDTRLEGEEGDANNSYAGADKKDLEFPKAQKDLMEAVCGIGKPVIFIISTGSAMNLTYAEEYGNAILQTWYPGQMGGIAAANILFGNVVPSGKLPVTFYHSAEELPDFEVYSMKNRTYRFMEHEALYPFGYGLSYGKFVYKDLQVEKGKWDERETICVKVNVTNISGYDCDEIVQIYVKLMGSPLAVLNHSLVQFQRIALRQGETKAVSLNVKTECFQIVSEEGRREWEETDTIIYAGGSQPDERSIFLTKQRPLEVTVRAEDRF</sequence>
<keyword evidence="3 5" id="KW-0378">Hydrolase</keyword>
<dbReference type="InterPro" id="IPR036962">
    <property type="entry name" value="Glyco_hydro_3_N_sf"/>
</dbReference>
<dbReference type="GO" id="GO:0031222">
    <property type="term" value="P:arabinan catabolic process"/>
    <property type="evidence" value="ECO:0007669"/>
    <property type="project" value="TreeGrafter"/>
</dbReference>
<gene>
    <name evidence="5" type="ORF">INP51_11970</name>
</gene>
<dbReference type="SMART" id="SM01217">
    <property type="entry name" value="Fn3_like"/>
    <property type="match status" value="1"/>
</dbReference>
<dbReference type="SUPFAM" id="SSF51445">
    <property type="entry name" value="(Trans)glycosidases"/>
    <property type="match status" value="1"/>
</dbReference>
<dbReference type="PANTHER" id="PTHR42721:SF3">
    <property type="entry name" value="BETA-D-XYLOSIDASE 5-RELATED"/>
    <property type="match status" value="1"/>
</dbReference>
<keyword evidence="6" id="KW-1185">Reference proteome</keyword>
<organism evidence="5 6">
    <name type="scientific">Blautia liquoris</name>
    <dbReference type="NCBI Taxonomy" id="2779518"/>
    <lineage>
        <taxon>Bacteria</taxon>
        <taxon>Bacillati</taxon>
        <taxon>Bacillota</taxon>
        <taxon>Clostridia</taxon>
        <taxon>Lachnospirales</taxon>
        <taxon>Lachnospiraceae</taxon>
        <taxon>Blautia</taxon>
    </lineage>
</organism>
<evidence type="ECO:0000256" key="1">
    <source>
        <dbReference type="ARBA" id="ARBA00005336"/>
    </source>
</evidence>
<name>A0A7M2REF0_9FIRM</name>
<dbReference type="EMBL" id="CP063304">
    <property type="protein sequence ID" value="QOV18715.1"/>
    <property type="molecule type" value="Genomic_DNA"/>
</dbReference>
<dbReference type="InterPro" id="IPR036881">
    <property type="entry name" value="Glyco_hydro_3_C_sf"/>
</dbReference>
<dbReference type="AlphaFoldDB" id="A0A7M2REF0"/>
<evidence type="ECO:0000259" key="4">
    <source>
        <dbReference type="SMART" id="SM01217"/>
    </source>
</evidence>
<dbReference type="RefSeq" id="WP_193735077.1">
    <property type="nucleotide sequence ID" value="NZ_CP063304.1"/>
</dbReference>
<dbReference type="KEGG" id="bliq:INP51_11970"/>
<evidence type="ECO:0000256" key="3">
    <source>
        <dbReference type="ARBA" id="ARBA00022801"/>
    </source>
</evidence>
<evidence type="ECO:0000313" key="6">
    <source>
        <dbReference type="Proteomes" id="UP000593601"/>
    </source>
</evidence>
<dbReference type="Pfam" id="PF01915">
    <property type="entry name" value="Glyco_hydro_3_C"/>
    <property type="match status" value="1"/>
</dbReference>
<dbReference type="Gene3D" id="3.20.20.300">
    <property type="entry name" value="Glycoside hydrolase, family 3, N-terminal domain"/>
    <property type="match status" value="1"/>
</dbReference>
<protein>
    <submittedName>
        <fullName evidence="5">Glycoside hydrolase family 3 C-terminal domain-containing protein</fullName>
    </submittedName>
</protein>
<comment type="similarity">
    <text evidence="1">Belongs to the glycosyl hydrolase 3 family.</text>
</comment>
<dbReference type="Proteomes" id="UP000593601">
    <property type="component" value="Chromosome"/>
</dbReference>
<dbReference type="Pfam" id="PF14310">
    <property type="entry name" value="Fn3-like"/>
    <property type="match status" value="1"/>
</dbReference>
<dbReference type="InterPro" id="IPR026891">
    <property type="entry name" value="Fn3-like"/>
</dbReference>
<dbReference type="InterPro" id="IPR002772">
    <property type="entry name" value="Glyco_hydro_3_C"/>
</dbReference>
<reference evidence="5 6" key="1">
    <citation type="submission" date="2020-10" db="EMBL/GenBank/DDBJ databases">
        <title>Blautia liquoris sp.nov., isolated from the mud in a fermentation cellar used for the production of Chinese strong-flavoured liquor.</title>
        <authorList>
            <person name="Lu L."/>
        </authorList>
    </citation>
    <scope>NUCLEOTIDE SEQUENCE [LARGE SCALE GENOMIC DNA]</scope>
    <source>
        <strain evidence="5 6">LZLJ-3</strain>
    </source>
</reference>
<dbReference type="InterPro" id="IPR001764">
    <property type="entry name" value="Glyco_hydro_3_N"/>
</dbReference>
<dbReference type="Pfam" id="PF00933">
    <property type="entry name" value="Glyco_hydro_3"/>
    <property type="match status" value="1"/>
</dbReference>
<dbReference type="PANTHER" id="PTHR42721">
    <property type="entry name" value="SUGAR HYDROLASE-RELATED"/>
    <property type="match status" value="1"/>
</dbReference>
<evidence type="ECO:0000313" key="5">
    <source>
        <dbReference type="EMBL" id="QOV18715.1"/>
    </source>
</evidence>
<dbReference type="InterPro" id="IPR017853">
    <property type="entry name" value="GH"/>
</dbReference>
<dbReference type="InterPro" id="IPR013783">
    <property type="entry name" value="Ig-like_fold"/>
</dbReference>
<evidence type="ECO:0000256" key="2">
    <source>
        <dbReference type="ARBA" id="ARBA00022729"/>
    </source>
</evidence>
<keyword evidence="2" id="KW-0732">Signal</keyword>
<dbReference type="GO" id="GO:0045493">
    <property type="term" value="P:xylan catabolic process"/>
    <property type="evidence" value="ECO:0007669"/>
    <property type="project" value="InterPro"/>
</dbReference>
<feature type="domain" description="Fibronectin type III-like" evidence="4">
    <location>
        <begin position="625"/>
        <end position="694"/>
    </location>
</feature>